<gene>
    <name evidence="1" type="ORF">LAFE_0E06590G</name>
</gene>
<keyword evidence="2" id="KW-1185">Reference proteome</keyword>
<name>A0A1G4MD60_LACFM</name>
<proteinExistence type="predicted"/>
<reference evidence="2" key="1">
    <citation type="submission" date="2016-03" db="EMBL/GenBank/DDBJ databases">
        <authorList>
            <person name="Devillers H."/>
        </authorList>
    </citation>
    <scope>NUCLEOTIDE SEQUENCE [LARGE SCALE GENOMIC DNA]</scope>
</reference>
<organism evidence="1 2">
    <name type="scientific">Lachancea fermentati</name>
    <name type="common">Zygosaccharomyces fermentati</name>
    <dbReference type="NCBI Taxonomy" id="4955"/>
    <lineage>
        <taxon>Eukaryota</taxon>
        <taxon>Fungi</taxon>
        <taxon>Dikarya</taxon>
        <taxon>Ascomycota</taxon>
        <taxon>Saccharomycotina</taxon>
        <taxon>Saccharomycetes</taxon>
        <taxon>Saccharomycetales</taxon>
        <taxon>Saccharomycetaceae</taxon>
        <taxon>Lachancea</taxon>
    </lineage>
</organism>
<protein>
    <submittedName>
        <fullName evidence="1">LAFE_0E06590g1_1</fullName>
    </submittedName>
</protein>
<dbReference type="Proteomes" id="UP000190831">
    <property type="component" value="Chromosome E"/>
</dbReference>
<accession>A0A1G4MD60</accession>
<dbReference type="OMA" id="LEMPWIG"/>
<dbReference type="EMBL" id="LT598488">
    <property type="protein sequence ID" value="SCW01757.1"/>
    <property type="molecule type" value="Genomic_DNA"/>
</dbReference>
<evidence type="ECO:0000313" key="1">
    <source>
        <dbReference type="EMBL" id="SCW01757.1"/>
    </source>
</evidence>
<dbReference type="OrthoDB" id="1259151at2759"/>
<evidence type="ECO:0000313" key="2">
    <source>
        <dbReference type="Proteomes" id="UP000190831"/>
    </source>
</evidence>
<dbReference type="AlphaFoldDB" id="A0A1G4MD60"/>
<sequence length="177" mass="20187">MSINSLILDGGSLPFLALEDEVVLLSLPKVTLHCYPLMDNDRPNTKYEQKIEANARGFITTKRLIFLLFEPFQEVQTITIIYKQMVPNLSGEIPPQLQMPWLGRNYLTVSYKILPEQVSGNGKWLNYLYTWQCNIYLDGGRGNLDIFRVHDVLKKAIIEGNSRGPTENTEPLPAYSP</sequence>